<organism evidence="1 2">
    <name type="scientific">Pseudomonas umsongensis</name>
    <dbReference type="NCBI Taxonomy" id="198618"/>
    <lineage>
        <taxon>Bacteria</taxon>
        <taxon>Pseudomonadati</taxon>
        <taxon>Pseudomonadota</taxon>
        <taxon>Gammaproteobacteria</taxon>
        <taxon>Pseudomonadales</taxon>
        <taxon>Pseudomonadaceae</taxon>
        <taxon>Pseudomonas</taxon>
    </lineage>
</organism>
<dbReference type="Proteomes" id="UP000589818">
    <property type="component" value="Unassembled WGS sequence"/>
</dbReference>
<accession>A0ACC5M9N6</accession>
<reference evidence="1" key="1">
    <citation type="submission" date="2020-08" db="EMBL/GenBank/DDBJ databases">
        <title>Plant associated metagenomes--Microbial community diversity and host control of community assembly across model and emerging plant ecological genomics systems.</title>
        <authorList>
            <person name="Dangl J."/>
        </authorList>
    </citation>
    <scope>NUCLEOTIDE SEQUENCE</scope>
    <source>
        <strain evidence="1">KD5</strain>
    </source>
</reference>
<gene>
    <name evidence="1" type="ORF">FHR69_001289</name>
</gene>
<name>A0ACC5M9N6_9PSED</name>
<evidence type="ECO:0000313" key="1">
    <source>
        <dbReference type="EMBL" id="MBB2885423.1"/>
    </source>
</evidence>
<sequence>MGDLGVAHFYWLMEPIRVRRTVYAVNSQILAST</sequence>
<protein>
    <submittedName>
        <fullName evidence="1">Uncharacterized protein</fullName>
    </submittedName>
</protein>
<proteinExistence type="predicted"/>
<comment type="caution">
    <text evidence="1">The sequence shown here is derived from an EMBL/GenBank/DDBJ whole genome shotgun (WGS) entry which is preliminary data.</text>
</comment>
<dbReference type="EMBL" id="JACHVR010000001">
    <property type="protein sequence ID" value="MBB2885423.1"/>
    <property type="molecule type" value="Genomic_DNA"/>
</dbReference>
<keyword evidence="2" id="KW-1185">Reference proteome</keyword>
<evidence type="ECO:0000313" key="2">
    <source>
        <dbReference type="Proteomes" id="UP000589818"/>
    </source>
</evidence>